<dbReference type="STRING" id="400772.RR49_00302"/>
<evidence type="ECO:0000313" key="3">
    <source>
        <dbReference type="EMBL" id="KJL42005.1"/>
    </source>
</evidence>
<comment type="caution">
    <text evidence="3">The sequence shown here is derived from an EMBL/GenBank/DDBJ whole genome shotgun (WGS) entry which is preliminary data.</text>
</comment>
<gene>
    <name evidence="3" type="ORF">RR49_00302</name>
</gene>
<keyword evidence="2" id="KW-0812">Transmembrane</keyword>
<evidence type="ECO:0000256" key="2">
    <source>
        <dbReference type="SAM" id="Phobius"/>
    </source>
</evidence>
<dbReference type="InterPro" id="IPR046096">
    <property type="entry name" value="DUF6114"/>
</dbReference>
<feature type="transmembrane region" description="Helical" evidence="2">
    <location>
        <begin position="46"/>
        <end position="67"/>
    </location>
</feature>
<proteinExistence type="predicted"/>
<evidence type="ECO:0000313" key="4">
    <source>
        <dbReference type="Proteomes" id="UP000033451"/>
    </source>
</evidence>
<dbReference type="Pfam" id="PF19609">
    <property type="entry name" value="DUF6114"/>
    <property type="match status" value="1"/>
</dbReference>
<dbReference type="RefSeq" id="WP_048809430.1">
    <property type="nucleotide sequence ID" value="NZ_JYIY01000049.1"/>
</dbReference>
<keyword evidence="2" id="KW-0472">Membrane</keyword>
<protein>
    <submittedName>
        <fullName evidence="3">Uncharacterized protein</fullName>
    </submittedName>
</protein>
<feature type="transmembrane region" description="Helical" evidence="2">
    <location>
        <begin position="74"/>
        <end position="91"/>
    </location>
</feature>
<keyword evidence="2" id="KW-1133">Transmembrane helix</keyword>
<dbReference type="Proteomes" id="UP000033451">
    <property type="component" value="Unassembled WGS sequence"/>
</dbReference>
<feature type="transmembrane region" description="Helical" evidence="2">
    <location>
        <begin position="97"/>
        <end position="116"/>
    </location>
</feature>
<dbReference type="AlphaFoldDB" id="A0A0F0LY27"/>
<dbReference type="PATRIC" id="fig|400772.4.peg.329"/>
<organism evidence="3 4">
    <name type="scientific">Microbacterium ginsengisoli</name>
    <dbReference type="NCBI Taxonomy" id="400772"/>
    <lineage>
        <taxon>Bacteria</taxon>
        <taxon>Bacillati</taxon>
        <taxon>Actinomycetota</taxon>
        <taxon>Actinomycetes</taxon>
        <taxon>Micrococcales</taxon>
        <taxon>Microbacteriaceae</taxon>
        <taxon>Microbacterium</taxon>
    </lineage>
</organism>
<feature type="region of interest" description="Disordered" evidence="1">
    <location>
        <begin position="125"/>
        <end position="148"/>
    </location>
</feature>
<accession>A0A0F0LY27</accession>
<dbReference type="EMBL" id="JYIY01000049">
    <property type="protein sequence ID" value="KJL42005.1"/>
    <property type="molecule type" value="Genomic_DNA"/>
</dbReference>
<evidence type="ECO:0000256" key="1">
    <source>
        <dbReference type="SAM" id="MobiDB-lite"/>
    </source>
</evidence>
<reference evidence="3 4" key="1">
    <citation type="submission" date="2015-02" db="EMBL/GenBank/DDBJ databases">
        <title>Draft genome sequences of ten Microbacterium spp. with emphasis on heavy metal contaminated environments.</title>
        <authorList>
            <person name="Corretto E."/>
        </authorList>
    </citation>
    <scope>NUCLEOTIDE SEQUENCE [LARGE SCALE GENOMIC DNA]</scope>
    <source>
        <strain evidence="3 4">DSM 18659</strain>
    </source>
</reference>
<name>A0A0F0LY27_9MICO</name>
<keyword evidence="4" id="KW-1185">Reference proteome</keyword>
<sequence>MSTRRARFAAWSRRRPLVGAILIAVGGVEMFFSGQLDLGNIQVQLGFSGLQATIIPVALVLLGVLIVAMPMHRIFYGVIALAISIYSLVGVNLGGFIIGMVVSTVGGVIAVSWVPADGERRLRRREAKRAARHSEEAAAEEGDADGATADLTIDEITAASAS</sequence>